<dbReference type="RefSeq" id="WP_135250333.1">
    <property type="nucleotide sequence ID" value="NZ_SMLK01000004.1"/>
</dbReference>
<dbReference type="PANTHER" id="PTHR36511:SF3">
    <property type="entry name" value="ANTITOXIN HIGA-2"/>
    <property type="match status" value="1"/>
</dbReference>
<sequence>MAAILELAGDMERAGLIDKKTLRSYEELCLAPPEYTAADVVRIRQKVNASQAFFARSLNVSTSALQQWESGAKRPSGSSAKLLSVVDKHGLEVLS</sequence>
<dbReference type="AlphaFoldDB" id="A0A4Z0BLF4"/>
<keyword evidence="6" id="KW-1185">Reference proteome</keyword>
<dbReference type="PANTHER" id="PTHR36511">
    <property type="entry name" value="MERR FAMILY BACTERIAL REGULATORY PROTEIN"/>
    <property type="match status" value="1"/>
</dbReference>
<dbReference type="GO" id="GO:0003677">
    <property type="term" value="F:DNA binding"/>
    <property type="evidence" value="ECO:0007669"/>
    <property type="project" value="UniProtKB-KW"/>
</dbReference>
<keyword evidence="2" id="KW-0238">DNA-binding</keyword>
<organism evidence="5 6">
    <name type="scientific">Ramlibacter humi</name>
    <dbReference type="NCBI Taxonomy" id="2530451"/>
    <lineage>
        <taxon>Bacteria</taxon>
        <taxon>Pseudomonadati</taxon>
        <taxon>Pseudomonadota</taxon>
        <taxon>Betaproteobacteria</taxon>
        <taxon>Burkholderiales</taxon>
        <taxon>Comamonadaceae</taxon>
        <taxon>Ramlibacter</taxon>
    </lineage>
</organism>
<feature type="domain" description="HTH cro/C1-type" evidence="4">
    <location>
        <begin position="40"/>
        <end position="84"/>
    </location>
</feature>
<dbReference type="Proteomes" id="UP000297839">
    <property type="component" value="Unassembled WGS sequence"/>
</dbReference>
<protein>
    <submittedName>
        <fullName evidence="5">Helix-turn-helix domain-containing protein</fullName>
    </submittedName>
</protein>
<keyword evidence="3" id="KW-0804">Transcription</keyword>
<evidence type="ECO:0000256" key="1">
    <source>
        <dbReference type="ARBA" id="ARBA00023015"/>
    </source>
</evidence>
<evidence type="ECO:0000313" key="6">
    <source>
        <dbReference type="Proteomes" id="UP000297839"/>
    </source>
</evidence>
<reference evidence="5 6" key="1">
    <citation type="submission" date="2019-03" db="EMBL/GenBank/DDBJ databases">
        <title>Ramlibacter sp. 18x22-1, whole genome shotgun sequence.</title>
        <authorList>
            <person name="Zhang X."/>
            <person name="Feng G."/>
            <person name="Zhu H."/>
        </authorList>
    </citation>
    <scope>NUCLEOTIDE SEQUENCE [LARGE SCALE GENOMIC DNA]</scope>
    <source>
        <strain evidence="5 6">18x22-1</strain>
    </source>
</reference>
<evidence type="ECO:0000256" key="2">
    <source>
        <dbReference type="ARBA" id="ARBA00023125"/>
    </source>
</evidence>
<proteinExistence type="predicted"/>
<dbReference type="InterPro" id="IPR052359">
    <property type="entry name" value="HTH-type_reg/antitoxin"/>
</dbReference>
<dbReference type="EMBL" id="SMLK01000004">
    <property type="protein sequence ID" value="TFZ00146.1"/>
    <property type="molecule type" value="Genomic_DNA"/>
</dbReference>
<keyword evidence="1" id="KW-0805">Transcription regulation</keyword>
<dbReference type="CDD" id="cd00093">
    <property type="entry name" value="HTH_XRE"/>
    <property type="match status" value="1"/>
</dbReference>
<name>A0A4Z0BLF4_9BURK</name>
<evidence type="ECO:0000313" key="5">
    <source>
        <dbReference type="EMBL" id="TFZ00146.1"/>
    </source>
</evidence>
<comment type="caution">
    <text evidence="5">The sequence shown here is derived from an EMBL/GenBank/DDBJ whole genome shotgun (WGS) entry which is preliminary data.</text>
</comment>
<dbReference type="Gene3D" id="1.10.260.40">
    <property type="entry name" value="lambda repressor-like DNA-binding domains"/>
    <property type="match status" value="1"/>
</dbReference>
<dbReference type="PROSITE" id="PS50943">
    <property type="entry name" value="HTH_CROC1"/>
    <property type="match status" value="1"/>
</dbReference>
<gene>
    <name evidence="5" type="ORF">EZ216_13640</name>
</gene>
<dbReference type="InterPro" id="IPR010982">
    <property type="entry name" value="Lambda_DNA-bd_dom_sf"/>
</dbReference>
<dbReference type="InterPro" id="IPR001387">
    <property type="entry name" value="Cro/C1-type_HTH"/>
</dbReference>
<accession>A0A4Z0BLF4</accession>
<dbReference type="SUPFAM" id="SSF47413">
    <property type="entry name" value="lambda repressor-like DNA-binding domains"/>
    <property type="match status" value="1"/>
</dbReference>
<dbReference type="OrthoDB" id="9799384at2"/>
<evidence type="ECO:0000259" key="4">
    <source>
        <dbReference type="PROSITE" id="PS50943"/>
    </source>
</evidence>
<evidence type="ECO:0000256" key="3">
    <source>
        <dbReference type="ARBA" id="ARBA00023163"/>
    </source>
</evidence>
<dbReference type="Pfam" id="PF01381">
    <property type="entry name" value="HTH_3"/>
    <property type="match status" value="1"/>
</dbReference>